<dbReference type="Proteomes" id="UP001054252">
    <property type="component" value="Unassembled WGS sequence"/>
</dbReference>
<keyword evidence="3" id="KW-1185">Reference proteome</keyword>
<reference evidence="2 3" key="1">
    <citation type="journal article" date="2021" name="Commun. Biol.">
        <title>The genome of Shorea leprosula (Dipterocarpaceae) highlights the ecological relevance of drought in aseasonal tropical rainforests.</title>
        <authorList>
            <person name="Ng K.K.S."/>
            <person name="Kobayashi M.J."/>
            <person name="Fawcett J.A."/>
            <person name="Hatakeyama M."/>
            <person name="Paape T."/>
            <person name="Ng C.H."/>
            <person name="Ang C.C."/>
            <person name="Tnah L.H."/>
            <person name="Lee C.T."/>
            <person name="Nishiyama T."/>
            <person name="Sese J."/>
            <person name="O'Brien M.J."/>
            <person name="Copetti D."/>
            <person name="Mohd Noor M.I."/>
            <person name="Ong R.C."/>
            <person name="Putra M."/>
            <person name="Sireger I.Z."/>
            <person name="Indrioko S."/>
            <person name="Kosugi Y."/>
            <person name="Izuno A."/>
            <person name="Isagi Y."/>
            <person name="Lee S.L."/>
            <person name="Shimizu K.K."/>
        </authorList>
    </citation>
    <scope>NUCLEOTIDE SEQUENCE [LARGE SCALE GENOMIC DNA]</scope>
    <source>
        <strain evidence="2">214</strain>
    </source>
</reference>
<dbReference type="PANTHER" id="PTHR33130">
    <property type="entry name" value="PUTATIVE (DUF1639)-RELATED"/>
    <property type="match status" value="1"/>
</dbReference>
<dbReference type="InterPro" id="IPR012438">
    <property type="entry name" value="DUF1639"/>
</dbReference>
<organism evidence="2 3">
    <name type="scientific">Rubroshorea leprosula</name>
    <dbReference type="NCBI Taxonomy" id="152421"/>
    <lineage>
        <taxon>Eukaryota</taxon>
        <taxon>Viridiplantae</taxon>
        <taxon>Streptophyta</taxon>
        <taxon>Embryophyta</taxon>
        <taxon>Tracheophyta</taxon>
        <taxon>Spermatophyta</taxon>
        <taxon>Magnoliopsida</taxon>
        <taxon>eudicotyledons</taxon>
        <taxon>Gunneridae</taxon>
        <taxon>Pentapetalae</taxon>
        <taxon>rosids</taxon>
        <taxon>malvids</taxon>
        <taxon>Malvales</taxon>
        <taxon>Dipterocarpaceae</taxon>
        <taxon>Rubroshorea</taxon>
    </lineage>
</organism>
<dbReference type="EMBL" id="BPVZ01000037">
    <property type="protein sequence ID" value="GKV12793.1"/>
    <property type="molecule type" value="Genomic_DNA"/>
</dbReference>
<sequence length="169" mass="19212">MTSDFPFQFPPCYNHCRHCRLSDRPPEEAYFPSLTSDEKTEEPPGGKQKMLLRFQFEKTSPDDAGALVPGEVANRKVASLEVVEVQATRQQNPPESTQLGFVPEIPKVTAKANKNKKRRRFSFALSQDEIEADILAVSGVKPKRRPKKRSENVERELDHLFPGFGMNLR</sequence>
<evidence type="ECO:0000256" key="1">
    <source>
        <dbReference type="SAM" id="MobiDB-lite"/>
    </source>
</evidence>
<dbReference type="PANTHER" id="PTHR33130:SF43">
    <property type="entry name" value="OS01G0688600 PROTEIN"/>
    <property type="match status" value="1"/>
</dbReference>
<gene>
    <name evidence="2" type="ORF">SLEP1_g23896</name>
</gene>
<proteinExistence type="predicted"/>
<name>A0AAV5JJV2_9ROSI</name>
<feature type="region of interest" description="Disordered" evidence="1">
    <location>
        <begin position="27"/>
        <end position="47"/>
    </location>
</feature>
<comment type="caution">
    <text evidence="2">The sequence shown here is derived from an EMBL/GenBank/DDBJ whole genome shotgun (WGS) entry which is preliminary data.</text>
</comment>
<accession>A0AAV5JJV2</accession>
<dbReference type="AlphaFoldDB" id="A0AAV5JJV2"/>
<evidence type="ECO:0000313" key="3">
    <source>
        <dbReference type="Proteomes" id="UP001054252"/>
    </source>
</evidence>
<evidence type="ECO:0000313" key="2">
    <source>
        <dbReference type="EMBL" id="GKV12793.1"/>
    </source>
</evidence>
<dbReference type="Pfam" id="PF07797">
    <property type="entry name" value="DUF1639"/>
    <property type="match status" value="1"/>
</dbReference>
<protein>
    <submittedName>
        <fullName evidence="2">Uncharacterized protein</fullName>
    </submittedName>
</protein>